<keyword evidence="3" id="KW-0998">Cell outer membrane</keyword>
<evidence type="ECO:0000259" key="6">
    <source>
        <dbReference type="Pfam" id="PF00593"/>
    </source>
</evidence>
<feature type="domain" description="TonB-dependent receptor-like beta-barrel" evidence="6">
    <location>
        <begin position="413"/>
        <end position="937"/>
    </location>
</feature>
<evidence type="ECO:0000256" key="2">
    <source>
        <dbReference type="ARBA" id="ARBA00023136"/>
    </source>
</evidence>
<reference evidence="8" key="1">
    <citation type="submission" date="2023-07" db="EMBL/GenBank/DDBJ databases">
        <title>Genome content predicts the carbon catabolic preferences of heterotrophic bacteria.</title>
        <authorList>
            <person name="Gralka M."/>
        </authorList>
    </citation>
    <scope>NUCLEOTIDE SEQUENCE</scope>
    <source>
        <strain evidence="8">I3M17_2</strain>
    </source>
</reference>
<keyword evidence="8" id="KW-0675">Receptor</keyword>
<evidence type="ECO:0000256" key="5">
    <source>
        <dbReference type="SAM" id="SignalP"/>
    </source>
</evidence>
<dbReference type="Pfam" id="PF07715">
    <property type="entry name" value="Plug"/>
    <property type="match status" value="1"/>
</dbReference>
<dbReference type="AlphaFoldDB" id="A0AAW7X5Z0"/>
<dbReference type="NCBIfam" id="TIGR01782">
    <property type="entry name" value="TonB-Xanth-Caul"/>
    <property type="match status" value="1"/>
</dbReference>
<name>A0AAW7X5Z0_9GAMM</name>
<evidence type="ECO:0000256" key="4">
    <source>
        <dbReference type="RuleBase" id="RU003357"/>
    </source>
</evidence>
<feature type="domain" description="TonB-dependent receptor plug" evidence="7">
    <location>
        <begin position="68"/>
        <end position="171"/>
    </location>
</feature>
<dbReference type="Gene3D" id="2.170.130.10">
    <property type="entry name" value="TonB-dependent receptor, plug domain"/>
    <property type="match status" value="1"/>
</dbReference>
<dbReference type="Pfam" id="PF00593">
    <property type="entry name" value="TonB_dep_Rec_b-barrel"/>
    <property type="match status" value="1"/>
</dbReference>
<dbReference type="Gene3D" id="2.40.170.20">
    <property type="entry name" value="TonB-dependent receptor, beta-barrel domain"/>
    <property type="match status" value="1"/>
</dbReference>
<evidence type="ECO:0000313" key="9">
    <source>
        <dbReference type="Proteomes" id="UP001169760"/>
    </source>
</evidence>
<dbReference type="GO" id="GO:0009279">
    <property type="term" value="C:cell outer membrane"/>
    <property type="evidence" value="ECO:0007669"/>
    <property type="project" value="UniProtKB-SubCell"/>
</dbReference>
<evidence type="ECO:0000256" key="3">
    <source>
        <dbReference type="ARBA" id="ARBA00023237"/>
    </source>
</evidence>
<dbReference type="InterPro" id="IPR036942">
    <property type="entry name" value="Beta-barrel_TonB_sf"/>
</dbReference>
<protein>
    <submittedName>
        <fullName evidence="8">TonB-dependent receptor</fullName>
    </submittedName>
</protein>
<dbReference type="EMBL" id="JAUOPB010000004">
    <property type="protein sequence ID" value="MDO6422272.1"/>
    <property type="molecule type" value="Genomic_DNA"/>
</dbReference>
<keyword evidence="5" id="KW-0732">Signal</keyword>
<dbReference type="InterPro" id="IPR010104">
    <property type="entry name" value="TonB_rcpt_bac"/>
</dbReference>
<accession>A0AAW7X5Z0</accession>
<comment type="caution">
    <text evidence="8">The sequence shown here is derived from an EMBL/GenBank/DDBJ whole genome shotgun (WGS) entry which is preliminary data.</text>
</comment>
<dbReference type="InterPro" id="IPR037066">
    <property type="entry name" value="Plug_dom_sf"/>
</dbReference>
<evidence type="ECO:0000256" key="1">
    <source>
        <dbReference type="ARBA" id="ARBA00004442"/>
    </source>
</evidence>
<comment type="similarity">
    <text evidence="4">Belongs to the TonB-dependent receptor family.</text>
</comment>
<feature type="chain" id="PRO_5043532606" evidence="5">
    <location>
        <begin position="41"/>
        <end position="970"/>
    </location>
</feature>
<dbReference type="InterPro" id="IPR000531">
    <property type="entry name" value="Beta-barrel_TonB"/>
</dbReference>
<dbReference type="Proteomes" id="UP001169760">
    <property type="component" value="Unassembled WGS sequence"/>
</dbReference>
<dbReference type="PANTHER" id="PTHR40980:SF3">
    <property type="entry name" value="TONB-DEPENDENT RECEPTOR-LIKE BETA-BARREL DOMAIN-CONTAINING PROTEIN"/>
    <property type="match status" value="1"/>
</dbReference>
<dbReference type="SUPFAM" id="SSF56935">
    <property type="entry name" value="Porins"/>
    <property type="match status" value="1"/>
</dbReference>
<gene>
    <name evidence="8" type="ORF">Q4521_07285</name>
</gene>
<evidence type="ECO:0000313" key="8">
    <source>
        <dbReference type="EMBL" id="MDO6422272.1"/>
    </source>
</evidence>
<keyword evidence="4" id="KW-0798">TonB box</keyword>
<proteinExistence type="inferred from homology"/>
<comment type="subcellular location">
    <subcellularLocation>
        <location evidence="1 4">Cell outer membrane</location>
    </subcellularLocation>
</comment>
<organism evidence="8 9">
    <name type="scientific">Saccharophagus degradans</name>
    <dbReference type="NCBI Taxonomy" id="86304"/>
    <lineage>
        <taxon>Bacteria</taxon>
        <taxon>Pseudomonadati</taxon>
        <taxon>Pseudomonadota</taxon>
        <taxon>Gammaproteobacteria</taxon>
        <taxon>Cellvibrionales</taxon>
        <taxon>Cellvibrionaceae</taxon>
        <taxon>Saccharophagus</taxon>
    </lineage>
</organism>
<evidence type="ECO:0000259" key="7">
    <source>
        <dbReference type="Pfam" id="PF07715"/>
    </source>
</evidence>
<keyword evidence="2 4" id="KW-0472">Membrane</keyword>
<sequence length="970" mass="106358">MTITTFQPLAAPKQARFGHSKKLLAVLVAAAAIQTPTTFAQEESSNQLEEVVVVGSLRNTMRNSIEIKRDAESIVDVISAAEMGALPDLSVAETLERIVGVTGDRFKGNASEISVRGLGPFLGYSTYNGREISSGSGNRSVAFSQFPSELVNGAVVYKSQTADLVEGGVAGLINLQSLRPLDYGKRRIQAEVKANYNDYDAKLNGDDGIGYRGSVSYTDIFDTDIGAIGVAIGYASHDSSTPEESYNTSSSLRNCNSDYFEDGGSNCSWSDSNAAANGGAAADGEYYFIPNAFYFRQMESEETRDALMATVQWQPNDDLNIVADAQWSDRFYYEDRHDLYFDDGRRRIGNWTTNDSGALTSYTGESRVSTYGEFRERDEVYKGAGLNVEWQVNDKLIIDADISYSDTVRYQETWQTRFRSDRLWYDFDTAGDYGSSWPTVSLYTDSGDATGSEIDYSLLNDYDFYDANQRARYGEAEVNDSISALAINADYLLEGDFITSIEGGMRISSHDHKNYGEDRVEFTATDHADITDIASGCATAFPQSGFGDDAGGNLTEWATYDTLCAFDLMVGDEDMSLTPEAASAGDVILSENINSAFAKFNFNTMLGGVDVSGNFGVRVVQTNVESVGYRQDYSVVANDAGTPADTSDDTVTITETDGTLKKEVYNNDYINVLPSLNVNFTLNEEVQIRTAIYGAISRPDMWWMGAGRDLDLGDGEEDFASVAEAVAAGNATALGNPNMEAIESMNYDLSVAWYPSEDTMLSAAFYFKEFEAGLDVADSSTVQESFNINGTDITMDVNGLIQNTSEASNISGVELSLQHGFTTLPEPFDGLGVMAGANFADTNFDYFENGVDMTDDVVIAPASLPGFSKQSYNAEVYWEKFGITSRLSYKYRSDYLKPFGSDFGQTNRFVEDTSSVDLSLAYNVTKNVQLKFQALNLTNEPYAEYRVTDGSYNRIEYSGTKFFVGVRVKL</sequence>
<dbReference type="InterPro" id="IPR012910">
    <property type="entry name" value="Plug_dom"/>
</dbReference>
<feature type="signal peptide" evidence="5">
    <location>
        <begin position="1"/>
        <end position="40"/>
    </location>
</feature>
<dbReference type="RefSeq" id="WP_303492177.1">
    <property type="nucleotide sequence ID" value="NZ_JAUOPB010000004.1"/>
</dbReference>
<dbReference type="PANTHER" id="PTHR40980">
    <property type="entry name" value="PLUG DOMAIN-CONTAINING PROTEIN"/>
    <property type="match status" value="1"/>
</dbReference>